<accession>A0A4Z1CX56</accession>
<comment type="caution">
    <text evidence="3">The sequence shown here is derived from an EMBL/GenBank/DDBJ whole genome shotgun (WGS) entry which is preliminary data.</text>
</comment>
<dbReference type="GeneID" id="95450507"/>
<dbReference type="RefSeq" id="WP_135787656.1">
    <property type="nucleotide sequence ID" value="NZ_JBEYRW010000007.1"/>
</dbReference>
<feature type="region of interest" description="Disordered" evidence="1">
    <location>
        <begin position="1"/>
        <end position="26"/>
    </location>
</feature>
<dbReference type="EMBL" id="SRRT01000007">
    <property type="protein sequence ID" value="TGN73732.1"/>
    <property type="molecule type" value="Genomic_DNA"/>
</dbReference>
<dbReference type="Proteomes" id="UP000298159">
    <property type="component" value="Unassembled WGS sequence"/>
</dbReference>
<reference evidence="3 4" key="1">
    <citation type="submission" date="2019-04" db="EMBL/GenBank/DDBJ databases">
        <title>Streptomyces sp. nov. Bv016 isolated from bark of Buahinia variegata.</title>
        <authorList>
            <person name="Kanchanasin P."/>
            <person name="Tanasupawat S."/>
            <person name="Yuki M."/>
            <person name="Kudo T."/>
        </authorList>
    </citation>
    <scope>NUCLEOTIDE SEQUENCE [LARGE SCALE GENOMIC DNA]</scope>
    <source>
        <strain evidence="3 4">Bv016</strain>
    </source>
</reference>
<evidence type="ECO:0000313" key="4">
    <source>
        <dbReference type="Proteomes" id="UP000298159"/>
    </source>
</evidence>
<gene>
    <name evidence="3" type="ORF">E5083_23300</name>
</gene>
<protein>
    <submittedName>
        <fullName evidence="3">Uncharacterized protein</fullName>
    </submittedName>
</protein>
<evidence type="ECO:0000256" key="2">
    <source>
        <dbReference type="SAM" id="Phobius"/>
    </source>
</evidence>
<sequence length="117" mass="12642">MTDESPRPEHTGSAHGATEHDVQREVTELEGKSATAARIFDLRRIIGGLFVLYGIIVTITGITDSQAAIDKAEGVNINLWTGIGMLILGVFFLAWLKLRPTPPPLPAEDAGDEEPVH</sequence>
<evidence type="ECO:0000313" key="3">
    <source>
        <dbReference type="EMBL" id="TGN73732.1"/>
    </source>
</evidence>
<proteinExistence type="predicted"/>
<keyword evidence="2" id="KW-0472">Membrane</keyword>
<keyword evidence="2" id="KW-0812">Transmembrane</keyword>
<dbReference type="AlphaFoldDB" id="A0A4Z1CX56"/>
<feature type="transmembrane region" description="Helical" evidence="2">
    <location>
        <begin position="75"/>
        <end position="96"/>
    </location>
</feature>
<keyword evidence="2" id="KW-1133">Transmembrane helix</keyword>
<feature type="transmembrane region" description="Helical" evidence="2">
    <location>
        <begin position="45"/>
        <end position="63"/>
    </location>
</feature>
<evidence type="ECO:0000256" key="1">
    <source>
        <dbReference type="SAM" id="MobiDB-lite"/>
    </source>
</evidence>
<keyword evidence="4" id="KW-1185">Reference proteome</keyword>
<organism evidence="3 4">
    <name type="scientific">Streptomyces bauhiniae</name>
    <dbReference type="NCBI Taxonomy" id="2340725"/>
    <lineage>
        <taxon>Bacteria</taxon>
        <taxon>Bacillati</taxon>
        <taxon>Actinomycetota</taxon>
        <taxon>Actinomycetes</taxon>
        <taxon>Kitasatosporales</taxon>
        <taxon>Streptomycetaceae</taxon>
        <taxon>Streptomyces</taxon>
    </lineage>
</organism>
<name>A0A4Z1CX56_9ACTN</name>